<feature type="domain" description="Cytochrome C Planctomycete-type" evidence="2">
    <location>
        <begin position="196"/>
        <end position="255"/>
    </location>
</feature>
<dbReference type="AlphaFoldDB" id="A0A1N6ESU5"/>
<evidence type="ECO:0000259" key="2">
    <source>
        <dbReference type="Pfam" id="PF07635"/>
    </source>
</evidence>
<organism evidence="5 6">
    <name type="scientific">Chitinophaga niabensis</name>
    <dbReference type="NCBI Taxonomy" id="536979"/>
    <lineage>
        <taxon>Bacteria</taxon>
        <taxon>Pseudomonadati</taxon>
        <taxon>Bacteroidota</taxon>
        <taxon>Chitinophagia</taxon>
        <taxon>Chitinophagales</taxon>
        <taxon>Chitinophagaceae</taxon>
        <taxon>Chitinophaga</taxon>
    </lineage>
</organism>
<dbReference type="Pfam" id="PF13290">
    <property type="entry name" value="CHB_HEX_C_1"/>
    <property type="match status" value="1"/>
</dbReference>
<feature type="domain" description="GH29D-like beta-sandwich" evidence="4">
    <location>
        <begin position="486"/>
        <end position="546"/>
    </location>
</feature>
<dbReference type="OrthoDB" id="713772at2"/>
<dbReference type="PANTHER" id="PTHR35889:SF3">
    <property type="entry name" value="F-BOX DOMAIN-CONTAINING PROTEIN"/>
    <property type="match status" value="1"/>
</dbReference>
<dbReference type="InterPro" id="IPR032675">
    <property type="entry name" value="LRR_dom_sf"/>
</dbReference>
<evidence type="ECO:0000313" key="5">
    <source>
        <dbReference type="EMBL" id="SIN86021.1"/>
    </source>
</evidence>
<dbReference type="STRING" id="536979.SAMN04488055_1803"/>
<gene>
    <name evidence="5" type="ORF">SAMN04488055_1803</name>
</gene>
<keyword evidence="6" id="KW-1185">Reference proteome</keyword>
<evidence type="ECO:0000313" key="6">
    <source>
        <dbReference type="Proteomes" id="UP000185003"/>
    </source>
</evidence>
<keyword evidence="1" id="KW-0472">Membrane</keyword>
<feature type="transmembrane region" description="Helical" evidence="1">
    <location>
        <begin position="42"/>
        <end position="62"/>
    </location>
</feature>
<dbReference type="InterPro" id="IPR059177">
    <property type="entry name" value="GH29D-like_dom"/>
</dbReference>
<dbReference type="Gene3D" id="3.80.10.10">
    <property type="entry name" value="Ribonuclease Inhibitor"/>
    <property type="match status" value="1"/>
</dbReference>
<dbReference type="InterPro" id="IPR019251">
    <property type="entry name" value="DUF2231_TM"/>
</dbReference>
<feature type="transmembrane region" description="Helical" evidence="1">
    <location>
        <begin position="74"/>
        <end position="96"/>
    </location>
</feature>
<dbReference type="SUPFAM" id="SSF52047">
    <property type="entry name" value="RNI-like"/>
    <property type="match status" value="1"/>
</dbReference>
<evidence type="ECO:0000259" key="4">
    <source>
        <dbReference type="Pfam" id="PF13290"/>
    </source>
</evidence>
<name>A0A1N6ESU5_9BACT</name>
<protein>
    <submittedName>
        <fullName evidence="5">Uncharacterized membrane protein</fullName>
    </submittedName>
</protein>
<reference evidence="5 6" key="1">
    <citation type="submission" date="2016-11" db="EMBL/GenBank/DDBJ databases">
        <authorList>
            <person name="Jaros S."/>
            <person name="Januszkiewicz K."/>
            <person name="Wedrychowicz H."/>
        </authorList>
    </citation>
    <scope>NUCLEOTIDE SEQUENCE [LARGE SCALE GENOMIC DNA]</scope>
    <source>
        <strain evidence="5 6">DSM 24787</strain>
    </source>
</reference>
<dbReference type="Proteomes" id="UP000185003">
    <property type="component" value="Unassembled WGS sequence"/>
</dbReference>
<dbReference type="PANTHER" id="PTHR35889">
    <property type="entry name" value="CYCLOINULO-OLIGOSACCHARIDE FRUCTANOTRANSFERASE-RELATED"/>
    <property type="match status" value="1"/>
</dbReference>
<evidence type="ECO:0000259" key="3">
    <source>
        <dbReference type="Pfam" id="PF09990"/>
    </source>
</evidence>
<feature type="transmembrane region" description="Helical" evidence="1">
    <location>
        <begin position="108"/>
        <end position="127"/>
    </location>
</feature>
<dbReference type="RefSeq" id="WP_074238919.1">
    <property type="nucleotide sequence ID" value="NZ_FSRA01000001.1"/>
</dbReference>
<dbReference type="Pfam" id="PF09990">
    <property type="entry name" value="DUF2231"/>
    <property type="match status" value="1"/>
</dbReference>
<sequence length="711" mass="79923">MLKRLSENLLIAANIFILFLLVFYQHLHLPAWLQVIGRMHPLLLHFPIVLLILALVLDLLTIRSEQLAATLRPLISHLWLAGALTAAITVIMGLFLSREEGYTGDMLAWHKWSGIAIVWLASLLYWYRYVRKSVMITGSALTLVSLAVAGHFGANLTHGSDFLLAPVTPQHSRVTVPIEQAVIFEHLVKPILEQKCLSCHNSDKAKGELLMETPAQIMKGGKSGPLFIAGNPMASLMIERIHLPMEEKKHMPPTGKTQLSLQEIEVLQHWIRLGGDFKKTVTSLKKEDSLYILAAQLLKPEVSEDQFSFAAASEATIKKLSNNYRVIFPLSRNSPALIVNFYNKEQYSAKALEELLPLKTQIVELHLQKMPVKDAELSVIKQFSNLRKINLDFSAITGSTLQDLTGLKHLRSLAISGTGINLQNLQKLKASKSLEEVYCWNTPLTEKDWQQLAAIKNIRFEKGYDNHGQEPLKLNSPIINNDHTIFQRKQTLALTHPIKGVEIRYTLDGSEVDSVNSAVYKDSITVDSSFTVKAKAYKTGWYGSDATVARFLKTTYRPDSAVLLKPANEKYLGDGPKTFWDLQTGNFDISSGKWLGFRYNDMELLMMFKHPVNVQQITLNTMRNTRAYIFPPTKVEIWGGSDPSKMRLLRKVQPAMPGKDDPNTMSGITCEFPAQEVSCIKIIAAPLAKLPQWHDGKGKQAWIFIDEILVN</sequence>
<dbReference type="InterPro" id="IPR011429">
    <property type="entry name" value="Cyt_c_Planctomycete-type"/>
</dbReference>
<feature type="domain" description="DUF2231" evidence="3">
    <location>
        <begin position="39"/>
        <end position="157"/>
    </location>
</feature>
<dbReference type="EMBL" id="FSRA01000001">
    <property type="protein sequence ID" value="SIN86021.1"/>
    <property type="molecule type" value="Genomic_DNA"/>
</dbReference>
<accession>A0A1N6ESU5</accession>
<feature type="transmembrane region" description="Helical" evidence="1">
    <location>
        <begin position="9"/>
        <end position="27"/>
    </location>
</feature>
<proteinExistence type="predicted"/>
<keyword evidence="1" id="KW-0812">Transmembrane</keyword>
<dbReference type="Pfam" id="PF07635">
    <property type="entry name" value="PSCyt1"/>
    <property type="match status" value="1"/>
</dbReference>
<feature type="transmembrane region" description="Helical" evidence="1">
    <location>
        <begin position="134"/>
        <end position="154"/>
    </location>
</feature>
<evidence type="ECO:0000256" key="1">
    <source>
        <dbReference type="SAM" id="Phobius"/>
    </source>
</evidence>
<keyword evidence="1" id="KW-1133">Transmembrane helix</keyword>